<evidence type="ECO:0000256" key="3">
    <source>
        <dbReference type="ARBA" id="ARBA00023054"/>
    </source>
</evidence>
<evidence type="ECO:0000256" key="5">
    <source>
        <dbReference type="SAM" id="Coils"/>
    </source>
</evidence>
<evidence type="ECO:0000313" key="7">
    <source>
        <dbReference type="EMBL" id="QFR50021.1"/>
    </source>
</evidence>
<feature type="coiled-coil region" evidence="5">
    <location>
        <begin position="120"/>
        <end position="147"/>
    </location>
</feature>
<dbReference type="GO" id="GO:0006310">
    <property type="term" value="P:DNA recombination"/>
    <property type="evidence" value="ECO:0007669"/>
    <property type="project" value="UniProtKB-KW"/>
</dbReference>
<dbReference type="EMBL" id="CP043617">
    <property type="protein sequence ID" value="QFR50021.1"/>
    <property type="molecule type" value="Genomic_DNA"/>
</dbReference>
<keyword evidence="4" id="KW-0233">DNA recombination</keyword>
<dbReference type="RefSeq" id="WP_152307969.1">
    <property type="nucleotide sequence ID" value="NZ_CP043617.1"/>
</dbReference>
<evidence type="ECO:0000313" key="8">
    <source>
        <dbReference type="Proteomes" id="UP000326944"/>
    </source>
</evidence>
<name>A0A5P8P331_9BACT</name>
<accession>A0A5P8P331</accession>
<dbReference type="InterPro" id="IPR003798">
    <property type="entry name" value="DNA_recombination_RmuC"/>
</dbReference>
<protein>
    <submittedName>
        <fullName evidence="7">DNA recombination protein RmuC</fullName>
    </submittedName>
</protein>
<dbReference type="PANTHER" id="PTHR30563:SF0">
    <property type="entry name" value="DNA RECOMBINATION PROTEIN RMUC"/>
    <property type="match status" value="1"/>
</dbReference>
<keyword evidence="6" id="KW-1133">Transmembrane helix</keyword>
<gene>
    <name evidence="7" type="ORF">FJR48_09905</name>
</gene>
<feature type="transmembrane region" description="Helical" evidence="6">
    <location>
        <begin position="6"/>
        <end position="23"/>
    </location>
</feature>
<dbReference type="PANTHER" id="PTHR30563">
    <property type="entry name" value="DNA RECOMBINATION PROTEIN RMUC"/>
    <property type="match status" value="1"/>
</dbReference>
<keyword evidence="8" id="KW-1185">Reference proteome</keyword>
<evidence type="ECO:0000256" key="6">
    <source>
        <dbReference type="SAM" id="Phobius"/>
    </source>
</evidence>
<evidence type="ECO:0000256" key="4">
    <source>
        <dbReference type="ARBA" id="ARBA00023172"/>
    </source>
</evidence>
<dbReference type="KEGG" id="sulg:FJR48_09905"/>
<dbReference type="Proteomes" id="UP000326944">
    <property type="component" value="Chromosome"/>
</dbReference>
<dbReference type="OrthoDB" id="9765111at2"/>
<proteinExistence type="inferred from homology"/>
<comment type="similarity">
    <text evidence="2">Belongs to the RmuC family.</text>
</comment>
<organism evidence="7 8">
    <name type="scientific">Sulfurimonas lithotrophica</name>
    <dbReference type="NCBI Taxonomy" id="2590022"/>
    <lineage>
        <taxon>Bacteria</taxon>
        <taxon>Pseudomonadati</taxon>
        <taxon>Campylobacterota</taxon>
        <taxon>Epsilonproteobacteria</taxon>
        <taxon>Campylobacterales</taxon>
        <taxon>Sulfurimonadaceae</taxon>
        <taxon>Sulfurimonas</taxon>
    </lineage>
</organism>
<comment type="function">
    <text evidence="1">Involved in DNA recombination.</text>
</comment>
<keyword evidence="6" id="KW-0812">Transmembrane</keyword>
<dbReference type="Pfam" id="PF02646">
    <property type="entry name" value="RmuC"/>
    <property type="match status" value="1"/>
</dbReference>
<evidence type="ECO:0000256" key="1">
    <source>
        <dbReference type="ARBA" id="ARBA00003416"/>
    </source>
</evidence>
<evidence type="ECO:0000256" key="2">
    <source>
        <dbReference type="ARBA" id="ARBA00009840"/>
    </source>
</evidence>
<dbReference type="AlphaFoldDB" id="A0A5P8P331"/>
<sequence>MEIYFILFLISIAVIVVLIYLFLKQNTSLKNIELNYAVLKTKYEQEIKTSQEKLDVLQSAKDELSNEFKLLANKIFEDKTKSFDTAHQKQFEMMLKPFREQISNFSKLSQEQFNEEIKDRHLLKDELRRLKLMNEQLSQDALNLTNALKGKNKTQGNWGEIVLERILEESGLREGSEYELQMHLKSDAGDRYLPDVVIHMPGERDIVVDSKVSLNAYERFVSEENQEMKNIALKEHITSISKHIKELSSKQYDKLEGINTLDYVLLFMPIEGAFLLALEQDGEFFKRAYESNILVVSPSTLMVTLRTIEHIWRTQRQEDNAKKIALEAEAMYDKLVGFVEEMQKIGLQIDKTKESYDTAMKRLKSGRGNVIRRAKNVVELGLKPKKALNVKSEEDE</sequence>
<reference evidence="7 8" key="1">
    <citation type="submission" date="2019-09" db="EMBL/GenBank/DDBJ databases">
        <title>Sulfurimonas gotlandica sp. nov., a chemoautotrophic and psychrotolerant epsilonproteobacterium isolated from a pelagic redoxcline, and an emended description of the genus Sulfurimonas.</title>
        <authorList>
            <person name="Wang S."/>
            <person name="Jiang L."/>
            <person name="Shao S."/>
        </authorList>
    </citation>
    <scope>NUCLEOTIDE SEQUENCE [LARGE SCALE GENOMIC DNA]</scope>
    <source>
        <strain evidence="7 8">GYSZ_1</strain>
    </source>
</reference>
<feature type="coiled-coil region" evidence="5">
    <location>
        <begin position="40"/>
        <end position="74"/>
    </location>
</feature>
<keyword evidence="6" id="KW-0472">Membrane</keyword>
<keyword evidence="3 5" id="KW-0175">Coiled coil</keyword>